<dbReference type="GO" id="GO:0003911">
    <property type="term" value="F:DNA ligase (NAD+) activity"/>
    <property type="evidence" value="ECO:0007669"/>
    <property type="project" value="UniProtKB-UniRule"/>
</dbReference>
<dbReference type="FunFam" id="2.40.50.140:FF:000139">
    <property type="entry name" value="DNA ligase B"/>
    <property type="match status" value="1"/>
</dbReference>
<dbReference type="Gene3D" id="1.10.287.610">
    <property type="entry name" value="Helix hairpin bin"/>
    <property type="match status" value="1"/>
</dbReference>
<evidence type="ECO:0000313" key="10">
    <source>
        <dbReference type="Proteomes" id="UP000004641"/>
    </source>
</evidence>
<dbReference type="PROSITE" id="PS01056">
    <property type="entry name" value="DNA_LIGASE_N2"/>
    <property type="match status" value="1"/>
</dbReference>
<dbReference type="Proteomes" id="UP000004641">
    <property type="component" value="Unassembled WGS sequence"/>
</dbReference>
<comment type="catalytic activity">
    <reaction evidence="6 7">
        <text>NAD(+) + (deoxyribonucleotide)n-3'-hydroxyl + 5'-phospho-(deoxyribonucleotide)m = (deoxyribonucleotide)n+m + AMP + beta-nicotinamide D-nucleotide.</text>
        <dbReference type="EC" id="6.5.1.2"/>
    </reaction>
</comment>
<proteinExistence type="inferred from homology"/>
<dbReference type="InterPro" id="IPR010994">
    <property type="entry name" value="RuvA_2-like"/>
</dbReference>
<dbReference type="NCBIfam" id="NF005987">
    <property type="entry name" value="PRK08097.1"/>
    <property type="match status" value="1"/>
</dbReference>
<organism evidence="9 10">
    <name type="scientific">Escherichia coli O157:H7 (strain EC869)</name>
    <dbReference type="NCBI Taxonomy" id="478008"/>
    <lineage>
        <taxon>Bacteria</taxon>
        <taxon>Pseudomonadati</taxon>
        <taxon>Pseudomonadota</taxon>
        <taxon>Gammaproteobacteria</taxon>
        <taxon>Enterobacterales</taxon>
        <taxon>Enterobacteriaceae</taxon>
        <taxon>Escherichia</taxon>
    </lineage>
</organism>
<dbReference type="Gene3D" id="2.40.50.140">
    <property type="entry name" value="Nucleic acid-binding proteins"/>
    <property type="match status" value="1"/>
</dbReference>
<sequence>MPSPRCISASLTTAEVKMKVWMAILISILCWQSSVWAVCPAWSPARAQEEIFRLQQQIKQWDDDYWKEGKSEVEDGVYDQLSARLTQWQRCFVSEPRDVMMPPLNGAVMHPVAHTGVRKMADKNALSLWMRERSDLWVQPKVDGVAVTLVYRDGKLNKAISRGNGLKGEDWTQKVSLISAVPQTVSGPLANSTLQGEIFLQREGHIQQQMGGINARAKVAGLMMRQDDSDTLNSLGVFVWAWPDGPQLMTDRLKELATAGFTLTQRYTRAVKNADEVARVRNEWWKAKLPFVTDGVVVRGAKEPESRHWLPGQAEWLVAWKYQPVAQVAKVKAIQFAVGKSGKISVVASLAPVMLDDKKVQRVNIGSVRRWQEWDIAPGDQILVSLAGQGIPRIDDVVWRGAERTKPTPPENRFNSLTCYFASDVCQEQFISRLVWLGSKQVLGLDGIGEAGWRALHQTHRFEHIFSWLLLTPEQLQNTPGIAKSKSAQLWHRFNLARKQPFTRWVMAMGIPLTRAALNASDERSWSQLLFSTEQFWQQLPGTGSGRARQVIEWKENAQIKKLGSWLAAQQITGFEP</sequence>
<dbReference type="InterPro" id="IPR033136">
    <property type="entry name" value="DNA_ligase_CS"/>
</dbReference>
<evidence type="ECO:0000256" key="2">
    <source>
        <dbReference type="ARBA" id="ARBA00022705"/>
    </source>
</evidence>
<dbReference type="SMART" id="SM00532">
    <property type="entry name" value="LIGANc"/>
    <property type="match status" value="1"/>
</dbReference>
<comment type="caution">
    <text evidence="9">The sequence shown here is derived from an EMBL/GenBank/DDBJ whole genome shotgun (WGS) entry which is preliminary data.</text>
</comment>
<accession>A0A0H3PUB7</accession>
<dbReference type="InterPro" id="IPR013840">
    <property type="entry name" value="DNAligase_N"/>
</dbReference>
<dbReference type="SUPFAM" id="SSF56091">
    <property type="entry name" value="DNA ligase/mRNA capping enzyme, catalytic domain"/>
    <property type="match status" value="1"/>
</dbReference>
<feature type="domain" description="NAD-dependent DNA ligase N-terminal" evidence="8">
    <location>
        <begin position="46"/>
        <end position="442"/>
    </location>
</feature>
<dbReference type="PROSITE" id="PS01055">
    <property type="entry name" value="DNA_LIGASE_N1"/>
    <property type="match status" value="1"/>
</dbReference>
<keyword evidence="3 7" id="KW-0227">DNA damage</keyword>
<evidence type="ECO:0000256" key="6">
    <source>
        <dbReference type="ARBA" id="ARBA00034005"/>
    </source>
</evidence>
<evidence type="ECO:0000256" key="1">
    <source>
        <dbReference type="ARBA" id="ARBA00022598"/>
    </source>
</evidence>
<dbReference type="FunFam" id="3.30.470.30:FF:000007">
    <property type="entry name" value="DNA ligase B"/>
    <property type="match status" value="1"/>
</dbReference>
<dbReference type="InterPro" id="IPR050326">
    <property type="entry name" value="NAD_dep_DNA_ligaseB"/>
</dbReference>
<evidence type="ECO:0000259" key="8">
    <source>
        <dbReference type="SMART" id="SM00532"/>
    </source>
</evidence>
<dbReference type="InterPro" id="IPR013839">
    <property type="entry name" value="DNAligase_adenylation"/>
</dbReference>
<dbReference type="InterPro" id="IPR018239">
    <property type="entry name" value="DNA_ligase_AS"/>
</dbReference>
<evidence type="ECO:0000256" key="5">
    <source>
        <dbReference type="ARBA" id="ARBA00023204"/>
    </source>
</evidence>
<evidence type="ECO:0000256" key="3">
    <source>
        <dbReference type="ARBA" id="ARBA00022763"/>
    </source>
</evidence>
<gene>
    <name evidence="9" type="primary">ligA</name>
    <name evidence="7" type="synonym">ligB</name>
    <name evidence="9" type="ORF">ECH7EC869_1656</name>
</gene>
<dbReference type="AlphaFoldDB" id="A0A0H3PUB7"/>
<evidence type="ECO:0000256" key="7">
    <source>
        <dbReference type="HAMAP-Rule" id="MF_01587"/>
    </source>
</evidence>
<dbReference type="PANTHER" id="PTHR47810">
    <property type="entry name" value="DNA LIGASE"/>
    <property type="match status" value="1"/>
</dbReference>
<dbReference type="SUPFAM" id="SSF47781">
    <property type="entry name" value="RuvA domain 2-like"/>
    <property type="match status" value="1"/>
</dbReference>
<evidence type="ECO:0000256" key="4">
    <source>
        <dbReference type="ARBA" id="ARBA00023027"/>
    </source>
</evidence>
<dbReference type="PANTHER" id="PTHR47810:SF1">
    <property type="entry name" value="DNA LIGASE B"/>
    <property type="match status" value="1"/>
</dbReference>
<dbReference type="GO" id="GO:0006260">
    <property type="term" value="P:DNA replication"/>
    <property type="evidence" value="ECO:0007669"/>
    <property type="project" value="UniProtKB-KW"/>
</dbReference>
<keyword evidence="5 7" id="KW-0234">DNA repair</keyword>
<comment type="similarity">
    <text evidence="7">Belongs to the NAD-dependent DNA ligase family. LigB subfamily.</text>
</comment>
<keyword evidence="4 7" id="KW-0520">NAD</keyword>
<keyword evidence="2 7" id="KW-0235">DNA replication</keyword>
<dbReference type="InterPro" id="IPR004150">
    <property type="entry name" value="NAD_DNA_ligase_OB"/>
</dbReference>
<name>A0A0H3PUB7_ECO5C</name>
<dbReference type="EMBL" id="ABHU01000002">
    <property type="protein sequence ID" value="EDU93051.1"/>
    <property type="molecule type" value="Genomic_DNA"/>
</dbReference>
<dbReference type="Pfam" id="PF01653">
    <property type="entry name" value="DNA_ligase_aden"/>
    <property type="match status" value="1"/>
</dbReference>
<feature type="active site" description="N6-AMP-lysine intermediate" evidence="7">
    <location>
        <position position="141"/>
    </location>
</feature>
<reference evidence="9 10" key="1">
    <citation type="journal article" date="2011" name="Appl. Environ. Microbiol.">
        <title>Genome signatures of Escherichia coli O157:H7 isolates from the bovine host reservoir.</title>
        <authorList>
            <person name="Eppinger M."/>
            <person name="Mammel M.K."/>
            <person name="Leclerc J.E."/>
            <person name="Ravel J."/>
            <person name="Cebula T.A."/>
        </authorList>
    </citation>
    <scope>NUCLEOTIDE SEQUENCE [LARGE SCALE GENOMIC DNA]</scope>
    <source>
        <strain evidence="9 10">EC869</strain>
    </source>
</reference>
<dbReference type="InterPro" id="IPR020923">
    <property type="entry name" value="DNA_ligase_B"/>
</dbReference>
<dbReference type="SUPFAM" id="SSF50249">
    <property type="entry name" value="Nucleic acid-binding proteins"/>
    <property type="match status" value="1"/>
</dbReference>
<dbReference type="GO" id="GO:0006281">
    <property type="term" value="P:DNA repair"/>
    <property type="evidence" value="ECO:0007669"/>
    <property type="project" value="UniProtKB-KW"/>
</dbReference>
<dbReference type="InterPro" id="IPR012340">
    <property type="entry name" value="NA-bd_OB-fold"/>
</dbReference>
<evidence type="ECO:0000313" key="9">
    <source>
        <dbReference type="EMBL" id="EDU93051.1"/>
    </source>
</evidence>
<dbReference type="Pfam" id="PF03120">
    <property type="entry name" value="OB_DNA_ligase"/>
    <property type="match status" value="1"/>
</dbReference>
<dbReference type="FunFam" id="1.10.287.610:FF:000003">
    <property type="entry name" value="DNA ligase B"/>
    <property type="match status" value="1"/>
</dbReference>
<comment type="function">
    <text evidence="7">Catalyzes the formation of phosphodiester linkages between 5'-phosphoryl and 3'-hydroxyl groups in double-stranded DNA using NAD as a coenzyme and as the energy source for the reaction.</text>
</comment>
<protein>
    <recommendedName>
        <fullName evidence="7">DNA ligase B</fullName>
        <ecNumber evidence="7">6.5.1.2</ecNumber>
    </recommendedName>
    <alternativeName>
        <fullName evidence="7">Polydeoxyribonucleotide synthase [NAD(+)] B</fullName>
    </alternativeName>
</protein>
<dbReference type="EC" id="6.5.1.2" evidence="7"/>
<dbReference type="HAMAP" id="MF_01587">
    <property type="entry name" value="DNA_ligase_B"/>
    <property type="match status" value="1"/>
</dbReference>
<dbReference type="Gene3D" id="3.30.470.30">
    <property type="entry name" value="DNA ligase/mRNA capping enzyme"/>
    <property type="match status" value="1"/>
</dbReference>
<keyword evidence="1 7" id="KW-0436">Ligase</keyword>